<comment type="caution">
    <text evidence="11">The sequence shown here is derived from an EMBL/GenBank/DDBJ whole genome shotgun (WGS) entry which is preliminary data.</text>
</comment>
<evidence type="ECO:0000313" key="11">
    <source>
        <dbReference type="EMBL" id="KAK5045864.1"/>
    </source>
</evidence>
<gene>
    <name evidence="11" type="ORF">LTR84_008957</name>
</gene>
<keyword evidence="4" id="KW-0547">Nucleotide-binding</keyword>
<dbReference type="PROSITE" id="PS51285">
    <property type="entry name" value="AGC_KINASE_CTER"/>
    <property type="match status" value="1"/>
</dbReference>
<dbReference type="EMBL" id="JAVRRD010000034">
    <property type="protein sequence ID" value="KAK5045864.1"/>
    <property type="molecule type" value="Genomic_DNA"/>
</dbReference>
<comment type="catalytic activity">
    <reaction evidence="7">
        <text>L-threonyl-[protein] + ATP = O-phospho-L-threonyl-[protein] + ADP + H(+)</text>
        <dbReference type="Rhea" id="RHEA:46608"/>
        <dbReference type="Rhea" id="RHEA-COMP:11060"/>
        <dbReference type="Rhea" id="RHEA-COMP:11605"/>
        <dbReference type="ChEBI" id="CHEBI:15378"/>
        <dbReference type="ChEBI" id="CHEBI:30013"/>
        <dbReference type="ChEBI" id="CHEBI:30616"/>
        <dbReference type="ChEBI" id="CHEBI:61977"/>
        <dbReference type="ChEBI" id="CHEBI:456216"/>
        <dbReference type="EC" id="2.7.11.1"/>
    </reaction>
</comment>
<dbReference type="GO" id="GO:0004674">
    <property type="term" value="F:protein serine/threonine kinase activity"/>
    <property type="evidence" value="ECO:0007669"/>
    <property type="project" value="UniProtKB-KW"/>
</dbReference>
<keyword evidence="3" id="KW-0808">Transferase</keyword>
<feature type="domain" description="Protein kinase" evidence="9">
    <location>
        <begin position="18"/>
        <end position="278"/>
    </location>
</feature>
<evidence type="ECO:0000256" key="6">
    <source>
        <dbReference type="ARBA" id="ARBA00022840"/>
    </source>
</evidence>
<dbReference type="FunFam" id="3.30.200.20:FF:000103">
    <property type="entry name" value="Protein kinase C"/>
    <property type="match status" value="1"/>
</dbReference>
<dbReference type="SUPFAM" id="SSF56112">
    <property type="entry name" value="Protein kinase-like (PK-like)"/>
    <property type="match status" value="1"/>
</dbReference>
<protein>
    <recommendedName>
        <fullName evidence="1">non-specific serine/threonine protein kinase</fullName>
        <ecNumber evidence="1">2.7.11.1</ecNumber>
    </recommendedName>
</protein>
<comment type="catalytic activity">
    <reaction evidence="8">
        <text>L-seryl-[protein] + ATP = O-phospho-L-seryl-[protein] + ADP + H(+)</text>
        <dbReference type="Rhea" id="RHEA:17989"/>
        <dbReference type="Rhea" id="RHEA-COMP:9863"/>
        <dbReference type="Rhea" id="RHEA-COMP:11604"/>
        <dbReference type="ChEBI" id="CHEBI:15378"/>
        <dbReference type="ChEBI" id="CHEBI:29999"/>
        <dbReference type="ChEBI" id="CHEBI:30616"/>
        <dbReference type="ChEBI" id="CHEBI:83421"/>
        <dbReference type="ChEBI" id="CHEBI:456216"/>
        <dbReference type="EC" id="2.7.11.1"/>
    </reaction>
</comment>
<evidence type="ECO:0000259" key="9">
    <source>
        <dbReference type="PROSITE" id="PS50011"/>
    </source>
</evidence>
<keyword evidence="6" id="KW-0067">ATP-binding</keyword>
<name>A0AAV9MWP5_9EURO</name>
<dbReference type="Proteomes" id="UP001358417">
    <property type="component" value="Unassembled WGS sequence"/>
</dbReference>
<feature type="domain" description="AGC-kinase C-terminal" evidence="10">
    <location>
        <begin position="279"/>
        <end position="329"/>
    </location>
</feature>
<evidence type="ECO:0000256" key="2">
    <source>
        <dbReference type="ARBA" id="ARBA00022527"/>
    </source>
</evidence>
<keyword evidence="2" id="KW-0723">Serine/threonine-protein kinase</keyword>
<evidence type="ECO:0000313" key="12">
    <source>
        <dbReference type="Proteomes" id="UP001358417"/>
    </source>
</evidence>
<keyword evidence="5" id="KW-0418">Kinase</keyword>
<evidence type="ECO:0000256" key="8">
    <source>
        <dbReference type="ARBA" id="ARBA00048679"/>
    </source>
</evidence>
<dbReference type="InterPro" id="IPR000961">
    <property type="entry name" value="AGC-kinase_C"/>
</dbReference>
<dbReference type="PROSITE" id="PS50011">
    <property type="entry name" value="PROTEIN_KINASE_DOM"/>
    <property type="match status" value="1"/>
</dbReference>
<dbReference type="Pfam" id="PF00069">
    <property type="entry name" value="Pkinase"/>
    <property type="match status" value="1"/>
</dbReference>
<evidence type="ECO:0000256" key="4">
    <source>
        <dbReference type="ARBA" id="ARBA00022741"/>
    </source>
</evidence>
<dbReference type="InterPro" id="IPR011009">
    <property type="entry name" value="Kinase-like_dom_sf"/>
</dbReference>
<dbReference type="FunFam" id="1.10.510.10:FF:000008">
    <property type="entry name" value="Non-specific serine/threonine protein kinase"/>
    <property type="match status" value="1"/>
</dbReference>
<evidence type="ECO:0000256" key="1">
    <source>
        <dbReference type="ARBA" id="ARBA00012513"/>
    </source>
</evidence>
<accession>A0AAV9MWP5</accession>
<evidence type="ECO:0000256" key="5">
    <source>
        <dbReference type="ARBA" id="ARBA00022777"/>
    </source>
</evidence>
<evidence type="ECO:0000256" key="3">
    <source>
        <dbReference type="ARBA" id="ARBA00022679"/>
    </source>
</evidence>
<sequence>MAMLTTGLEDEHIGVDDLNFLALLGVGVFNEVLLAESKTSKKLYAVKSLQKKSIISYNETNHVQIEKRVLLLANKDRHPFLLNMHVCFQTENQLFFLVNYVAGGNLLLHIQRGVRFRLEQAQFYAAEICLALKYLHEHGIIHRNLKLSDILLDLEGHIMISDYRYCKEDMWHNSRTHTFCGTNERLPPEVLLDEPYGRAVDWWGFGIMLYQMLCYSTPFPGDDEDEIYDAILDDQPTMTSNLSPEGKSILQNLLQKKPERRLGSGPMDAQEIMSHRFFKDIIWDDVYHKRVEVPFKPTIRHPQDTSNFDQSLQECDFTPVGLSEGAGMS</sequence>
<dbReference type="AlphaFoldDB" id="A0AAV9MWP5"/>
<dbReference type="InterPro" id="IPR000719">
    <property type="entry name" value="Prot_kinase_dom"/>
</dbReference>
<organism evidence="11 12">
    <name type="scientific">Exophiala bonariae</name>
    <dbReference type="NCBI Taxonomy" id="1690606"/>
    <lineage>
        <taxon>Eukaryota</taxon>
        <taxon>Fungi</taxon>
        <taxon>Dikarya</taxon>
        <taxon>Ascomycota</taxon>
        <taxon>Pezizomycotina</taxon>
        <taxon>Eurotiomycetes</taxon>
        <taxon>Chaetothyriomycetidae</taxon>
        <taxon>Chaetothyriales</taxon>
        <taxon>Herpotrichiellaceae</taxon>
        <taxon>Exophiala</taxon>
    </lineage>
</organism>
<keyword evidence="12" id="KW-1185">Reference proteome</keyword>
<reference evidence="11 12" key="1">
    <citation type="submission" date="2023-08" db="EMBL/GenBank/DDBJ databases">
        <title>Black Yeasts Isolated from many extreme environments.</title>
        <authorList>
            <person name="Coleine C."/>
            <person name="Stajich J.E."/>
            <person name="Selbmann L."/>
        </authorList>
    </citation>
    <scope>NUCLEOTIDE SEQUENCE [LARGE SCALE GENOMIC DNA]</scope>
    <source>
        <strain evidence="11 12">CCFEE 5792</strain>
    </source>
</reference>
<dbReference type="Gene3D" id="3.30.200.20">
    <property type="entry name" value="Phosphorylase Kinase, domain 1"/>
    <property type="match status" value="1"/>
</dbReference>
<proteinExistence type="predicted"/>
<dbReference type="RefSeq" id="XP_064701475.1">
    <property type="nucleotide sequence ID" value="XM_064852500.1"/>
</dbReference>
<dbReference type="SMART" id="SM00133">
    <property type="entry name" value="S_TK_X"/>
    <property type="match status" value="1"/>
</dbReference>
<dbReference type="GeneID" id="89977119"/>
<dbReference type="Gene3D" id="1.10.510.10">
    <property type="entry name" value="Transferase(Phosphotransferase) domain 1"/>
    <property type="match status" value="1"/>
</dbReference>
<evidence type="ECO:0000259" key="10">
    <source>
        <dbReference type="PROSITE" id="PS51285"/>
    </source>
</evidence>
<dbReference type="EC" id="2.7.11.1" evidence="1"/>
<evidence type="ECO:0000256" key="7">
    <source>
        <dbReference type="ARBA" id="ARBA00047899"/>
    </source>
</evidence>
<dbReference type="PANTHER" id="PTHR24351">
    <property type="entry name" value="RIBOSOMAL PROTEIN S6 KINASE"/>
    <property type="match status" value="1"/>
</dbReference>
<dbReference type="GO" id="GO:0005524">
    <property type="term" value="F:ATP binding"/>
    <property type="evidence" value="ECO:0007669"/>
    <property type="project" value="UniProtKB-KW"/>
</dbReference>